<name>A0A7S3D8Q2_9EUKA</name>
<dbReference type="InterPro" id="IPR003734">
    <property type="entry name" value="DUF155"/>
</dbReference>
<evidence type="ECO:0000256" key="2">
    <source>
        <dbReference type="SAM" id="MobiDB-lite"/>
    </source>
</evidence>
<protein>
    <recommendedName>
        <fullName evidence="3">DUF155 domain-containing protein</fullName>
    </recommendedName>
</protein>
<evidence type="ECO:0000256" key="1">
    <source>
        <dbReference type="ARBA" id="ARBA00008306"/>
    </source>
</evidence>
<feature type="domain" description="DUF155" evidence="3">
    <location>
        <begin position="237"/>
        <end position="387"/>
    </location>
</feature>
<organism evidence="4">
    <name type="scientific">Palpitomonas bilix</name>
    <dbReference type="NCBI Taxonomy" id="652834"/>
    <lineage>
        <taxon>Eukaryota</taxon>
        <taxon>Eukaryota incertae sedis</taxon>
    </lineage>
</organism>
<evidence type="ECO:0000259" key="3">
    <source>
        <dbReference type="Pfam" id="PF02582"/>
    </source>
</evidence>
<accession>A0A7S3D8Q2</accession>
<evidence type="ECO:0000313" key="4">
    <source>
        <dbReference type="EMBL" id="CAE0250003.1"/>
    </source>
</evidence>
<feature type="region of interest" description="Disordered" evidence="2">
    <location>
        <begin position="123"/>
        <end position="151"/>
    </location>
</feature>
<reference evidence="4" key="1">
    <citation type="submission" date="2021-01" db="EMBL/GenBank/DDBJ databases">
        <authorList>
            <person name="Corre E."/>
            <person name="Pelletier E."/>
            <person name="Niang G."/>
            <person name="Scheremetjew M."/>
            <person name="Finn R."/>
            <person name="Kale V."/>
            <person name="Holt S."/>
            <person name="Cochrane G."/>
            <person name="Meng A."/>
            <person name="Brown T."/>
            <person name="Cohen L."/>
        </authorList>
    </citation>
    <scope>NUCLEOTIDE SEQUENCE</scope>
    <source>
        <strain evidence="4">NIES-2562</strain>
    </source>
</reference>
<dbReference type="Pfam" id="PF02582">
    <property type="entry name" value="DUF155"/>
    <property type="match status" value="1"/>
</dbReference>
<dbReference type="PANTHER" id="PTHR16255:SF6">
    <property type="entry name" value="PROTEIN RETARDED ROOT GROWTH-LIKE"/>
    <property type="match status" value="1"/>
</dbReference>
<dbReference type="AlphaFoldDB" id="A0A7S3D8Q2"/>
<comment type="similarity">
    <text evidence="1">Belongs to the RMD1/sif2 family.</text>
</comment>
<proteinExistence type="inferred from homology"/>
<sequence length="391" mass="44651">MAGSWRRPDLLPLLRTARRAIGLRLITRVLQTSPPSTSSTYILKRFTHTTTRPALRSSTSDAVHEFDSPLKNSFKNAARLAGKTTQDALNALFKEDRGEFMGAEWKKEEDRWAAFLRERERARDAAEREQMEAAQQQMGGGPPAEGGGAGVRVTTKNESLSGLSGPNNDVMMSIKAFYTARKIDFVGLLKEFREWPHSLQRDSAIIYFNDEHRLHDSDAIENTEYPPTPTGGTDRYMVVFGYGSVVFFNFEWWRQKQCLDMIKRFSSTYFEWPQAEDYGVVLRDSMGGWDVVVKNDFIQMKSLDLRSLRVISGVIGQTVALDHYEKEVEIMLETFRTLNSEVEQTGHFKMKQRGLFRLVARNNTILTDVITKLGLLERSDTAWKYAQVCMS</sequence>
<gene>
    <name evidence="4" type="ORF">PBIL07802_LOCUS12203</name>
</gene>
<feature type="compositionally biased region" description="Gly residues" evidence="2">
    <location>
        <begin position="138"/>
        <end position="150"/>
    </location>
</feature>
<dbReference type="InterPro" id="IPR051624">
    <property type="entry name" value="RMD1/Sad1-interacting"/>
</dbReference>
<dbReference type="PANTHER" id="PTHR16255">
    <property type="entry name" value="REQUIRED FOR MEIOTIC NUCLEAR DIVISION PROTEIN 1 HOMOLOG"/>
    <property type="match status" value="1"/>
</dbReference>
<dbReference type="EMBL" id="HBIB01018777">
    <property type="protein sequence ID" value="CAE0250003.1"/>
    <property type="molecule type" value="Transcribed_RNA"/>
</dbReference>
<dbReference type="GO" id="GO:0005739">
    <property type="term" value="C:mitochondrion"/>
    <property type="evidence" value="ECO:0007669"/>
    <property type="project" value="UniProtKB-ARBA"/>
</dbReference>